<gene>
    <name evidence="4" type="ORF">NTH_03428</name>
</gene>
<feature type="signal peptide" evidence="2">
    <location>
        <begin position="1"/>
        <end position="22"/>
    </location>
</feature>
<evidence type="ECO:0000313" key="5">
    <source>
        <dbReference type="Proteomes" id="UP001342418"/>
    </source>
</evidence>
<sequence length="297" mass="31500">MRFIFGVAVALAIILFPPSALADEATSARSLLERMFKTGEAEPEWFAQDFLAQVPAERVSEIVSALREQHGPFQSVEGQGQNYTVTLERAEVPTRIVLDAEGRIAGLLFQPVAAGTISEQVEAIADLPGQTAVLVVSNGAERAAHNAGEPLAVGSAAKLAILKALAGAYEEGSLGPQTVVSLDPEWKSLPSGILQDWPDGSPLTVATLAKLMISISDNTATDALIRLVGRQAVEAEAARNVPFLTTRELFILKGAGNAELRDAWAEASAEGRRDILEQIASSPLPEELATEPTVDIE</sequence>
<evidence type="ECO:0000313" key="4">
    <source>
        <dbReference type="EMBL" id="UUP18942.1"/>
    </source>
</evidence>
<keyword evidence="2" id="KW-0732">Signal</keyword>
<evidence type="ECO:0000256" key="2">
    <source>
        <dbReference type="SAM" id="SignalP"/>
    </source>
</evidence>
<feature type="domain" description="Beta-lactamase class A catalytic" evidence="3">
    <location>
        <begin position="136"/>
        <end position="237"/>
    </location>
</feature>
<dbReference type="InterPro" id="IPR012338">
    <property type="entry name" value="Beta-lactam/transpept-like"/>
</dbReference>
<organism evidence="4 5">
    <name type="scientific">Nitratireductor thuwali</name>
    <dbReference type="NCBI Taxonomy" id="2267699"/>
    <lineage>
        <taxon>Bacteria</taxon>
        <taxon>Pseudomonadati</taxon>
        <taxon>Pseudomonadota</taxon>
        <taxon>Alphaproteobacteria</taxon>
        <taxon>Hyphomicrobiales</taxon>
        <taxon>Phyllobacteriaceae</taxon>
        <taxon>Nitratireductor</taxon>
    </lineage>
</organism>
<dbReference type="SUPFAM" id="SSF56601">
    <property type="entry name" value="beta-lactamase/transpeptidase-like"/>
    <property type="match status" value="1"/>
</dbReference>
<accession>A0ABY5MQA1</accession>
<dbReference type="Gene3D" id="3.10.450.280">
    <property type="match status" value="1"/>
</dbReference>
<keyword evidence="5" id="KW-1185">Reference proteome</keyword>
<evidence type="ECO:0000256" key="1">
    <source>
        <dbReference type="ARBA" id="ARBA00001526"/>
    </source>
</evidence>
<dbReference type="InterPro" id="IPR045155">
    <property type="entry name" value="Beta-lactam_cat"/>
</dbReference>
<dbReference type="InterPro" id="IPR000871">
    <property type="entry name" value="Beta-lactam_class-A"/>
</dbReference>
<dbReference type="Pfam" id="PF13354">
    <property type="entry name" value="Beta-lactamase2"/>
    <property type="match status" value="1"/>
</dbReference>
<feature type="chain" id="PRO_5045897002" description="Beta-lactamase class A catalytic domain-containing protein" evidence="2">
    <location>
        <begin position="23"/>
        <end position="297"/>
    </location>
</feature>
<dbReference type="RefSeq" id="WP_338531130.1">
    <property type="nucleotide sequence ID" value="NZ_CP030941.1"/>
</dbReference>
<dbReference type="PANTHER" id="PTHR35333">
    <property type="entry name" value="BETA-LACTAMASE"/>
    <property type="match status" value="1"/>
</dbReference>
<comment type="catalytic activity">
    <reaction evidence="1">
        <text>a beta-lactam + H2O = a substituted beta-amino acid</text>
        <dbReference type="Rhea" id="RHEA:20401"/>
        <dbReference type="ChEBI" id="CHEBI:15377"/>
        <dbReference type="ChEBI" id="CHEBI:35627"/>
        <dbReference type="ChEBI" id="CHEBI:140347"/>
        <dbReference type="EC" id="3.5.2.6"/>
    </reaction>
</comment>
<evidence type="ECO:0000259" key="3">
    <source>
        <dbReference type="Pfam" id="PF13354"/>
    </source>
</evidence>
<dbReference type="EMBL" id="CP030941">
    <property type="protein sequence ID" value="UUP18942.1"/>
    <property type="molecule type" value="Genomic_DNA"/>
</dbReference>
<name>A0ABY5MQA1_9HYPH</name>
<protein>
    <recommendedName>
        <fullName evidence="3">Beta-lactamase class A catalytic domain-containing protein</fullName>
    </recommendedName>
</protein>
<reference evidence="4 5" key="1">
    <citation type="submission" date="2018-07" db="EMBL/GenBank/DDBJ databases">
        <title>Genome sequence of Nitratireductor thuwali#1536.</title>
        <authorList>
            <person name="Michoud G."/>
            <person name="Merlino G."/>
            <person name="Sefrji F.O."/>
            <person name="Daffonchio D."/>
        </authorList>
    </citation>
    <scope>NUCLEOTIDE SEQUENCE [LARGE SCALE GENOMIC DNA]</scope>
    <source>
        <strain evidence="5">Nit1536</strain>
    </source>
</reference>
<dbReference type="PANTHER" id="PTHR35333:SF5">
    <property type="entry name" value="CONSERVED LIPOPROTEIN LPQF-RELATED"/>
    <property type="match status" value="1"/>
</dbReference>
<proteinExistence type="predicted"/>
<dbReference type="Proteomes" id="UP001342418">
    <property type="component" value="Chromosome"/>
</dbReference>
<dbReference type="Gene3D" id="3.40.710.10">
    <property type="entry name" value="DD-peptidase/beta-lactamase superfamily"/>
    <property type="match status" value="1"/>
</dbReference>